<evidence type="ECO:0000259" key="2">
    <source>
        <dbReference type="Pfam" id="PF26187"/>
    </source>
</evidence>
<dbReference type="Pfam" id="PF26189">
    <property type="entry name" value="Ig_NPHP4_2nd"/>
    <property type="match status" value="1"/>
</dbReference>
<dbReference type="GeneTree" id="ENSGT00510000048827"/>
<dbReference type="PANTHER" id="PTHR31043:SF3">
    <property type="entry name" value="NEPHROCYSTIN-4"/>
    <property type="match status" value="1"/>
</dbReference>
<dbReference type="PANTHER" id="PTHR31043">
    <property type="entry name" value="NEPHROCYSTIN-4"/>
    <property type="match status" value="1"/>
</dbReference>
<dbReference type="GO" id="GO:0097730">
    <property type="term" value="C:non-motile cilium"/>
    <property type="evidence" value="ECO:0007669"/>
    <property type="project" value="InterPro"/>
</dbReference>
<dbReference type="GO" id="GO:0097546">
    <property type="term" value="C:ciliary base"/>
    <property type="evidence" value="ECO:0007669"/>
    <property type="project" value="TreeGrafter"/>
</dbReference>
<organism evidence="5">
    <name type="scientific">Stegastes partitus</name>
    <name type="common">bicolor damselfish</name>
    <dbReference type="NCBI Taxonomy" id="144197"/>
    <lineage>
        <taxon>Eukaryota</taxon>
        <taxon>Metazoa</taxon>
        <taxon>Chordata</taxon>
        <taxon>Craniata</taxon>
        <taxon>Vertebrata</taxon>
        <taxon>Euteleostomi</taxon>
        <taxon>Actinopterygii</taxon>
        <taxon>Neopterygii</taxon>
        <taxon>Teleostei</taxon>
        <taxon>Neoteleostei</taxon>
        <taxon>Acanthomorphata</taxon>
        <taxon>Ovalentaria</taxon>
        <taxon>Pomacentridae</taxon>
        <taxon>Stegastes</taxon>
    </lineage>
</organism>
<evidence type="ECO:0000259" key="1">
    <source>
        <dbReference type="Pfam" id="PF26015"/>
    </source>
</evidence>
<dbReference type="STRING" id="144197.ENSSPAP00000006528"/>
<evidence type="ECO:0000259" key="3">
    <source>
        <dbReference type="Pfam" id="PF26189"/>
    </source>
</evidence>
<feature type="domain" description="NPHP4 Ig-like" evidence="3">
    <location>
        <begin position="196"/>
        <end position="278"/>
    </location>
</feature>
<protein>
    <recommendedName>
        <fullName evidence="6">Nephrocystin 4</fullName>
    </recommendedName>
</protein>
<name>A0A3B4ZCH8_9TELE</name>
<feature type="domain" description="NPHP4 Ig-like" evidence="2">
    <location>
        <begin position="378"/>
        <end position="472"/>
    </location>
</feature>
<dbReference type="AlphaFoldDB" id="A0A3B4ZCH8"/>
<reference evidence="5" key="1">
    <citation type="submission" date="2023-09" db="UniProtKB">
        <authorList>
            <consortium name="Ensembl"/>
        </authorList>
    </citation>
    <scope>IDENTIFICATION</scope>
</reference>
<dbReference type="InterPro" id="IPR058688">
    <property type="entry name" value="Ig_NPHP4_2nd"/>
</dbReference>
<dbReference type="InterPro" id="IPR058687">
    <property type="entry name" value="Ig_NPHP4_1st"/>
</dbReference>
<dbReference type="InterPro" id="IPR058685">
    <property type="entry name" value="Ig_NPHP4_4th"/>
</dbReference>
<accession>A0A3B4ZCH8</accession>
<sequence length="473" mass="53369">MFSDSGSDKRLQHAVHIQPRIRRLTRHLCSKQLPAGPREEQSKAEGIANMLSRAITTQHRLYASLGSAEYMEFVLRNPFNVPQTVTVHSDDPELSVIANTEEWRYFKALTRSPTPLEENMFHLEEGAPGPRVYLRPKETVHIPLKYQSFLCDHTMALQVRRGAESGSVTFRAEDGKPMAICQVTVEPTPHVVDQTFRLYHPELCFLKKAIRLPPWHDPTGCTGHPRHPPSALTVPGEPQDVYLKVPGSPSPHIKMFFVMVFTDKWMAAPSQIWQIYVHFLERVDVSCVTGQRSCQSLVLRGKQAVRKVKCFSSHPKESEVDPAGVFVLPPAAVQELQLKVQPWQAGSRFLYVNAVDVEHQRLVTAWLLCLNVHRPVLSKAFEVCVPVGGGRGSSRKITYTNPYSSSRTFLLRSDHPDLLQFKEDKFQIGGGESYTIGLRFALSQSPGSAEILVYVNNLEEKTEETFCVKVNYS</sequence>
<dbReference type="Pfam" id="PF26187">
    <property type="entry name" value="Ig_NPHP4_4th"/>
    <property type="match status" value="1"/>
</dbReference>
<dbReference type="Pfam" id="PF26190">
    <property type="entry name" value="Ig_NPHP4_1st"/>
    <property type="match status" value="1"/>
</dbReference>
<dbReference type="Pfam" id="PF26015">
    <property type="entry name" value="Ig_NPH4_3rd"/>
    <property type="match status" value="1"/>
</dbReference>
<dbReference type="GO" id="GO:0035869">
    <property type="term" value="C:ciliary transition zone"/>
    <property type="evidence" value="ECO:0007669"/>
    <property type="project" value="TreeGrafter"/>
</dbReference>
<feature type="domain" description="NPHP4 Ig-like" evidence="4">
    <location>
        <begin position="57"/>
        <end position="160"/>
    </location>
</feature>
<evidence type="ECO:0000259" key="4">
    <source>
        <dbReference type="Pfam" id="PF26190"/>
    </source>
</evidence>
<dbReference type="Ensembl" id="ENSSPAT00000006663.1">
    <property type="protein sequence ID" value="ENSSPAP00000006528.1"/>
    <property type="gene ID" value="ENSSPAG00000005008.1"/>
</dbReference>
<proteinExistence type="predicted"/>
<dbReference type="GO" id="GO:0036064">
    <property type="term" value="C:ciliary basal body"/>
    <property type="evidence" value="ECO:0007669"/>
    <property type="project" value="TreeGrafter"/>
</dbReference>
<dbReference type="GO" id="GO:0090090">
    <property type="term" value="P:negative regulation of canonical Wnt signaling pathway"/>
    <property type="evidence" value="ECO:0007669"/>
    <property type="project" value="InterPro"/>
</dbReference>
<dbReference type="InterPro" id="IPR029775">
    <property type="entry name" value="NPHP4"/>
</dbReference>
<dbReference type="InterPro" id="IPR058686">
    <property type="entry name" value="Ig_NPHP4_3rd"/>
</dbReference>
<dbReference type="GO" id="GO:1904491">
    <property type="term" value="P:protein localization to ciliary transition zone"/>
    <property type="evidence" value="ECO:0007669"/>
    <property type="project" value="TreeGrafter"/>
</dbReference>
<evidence type="ECO:0008006" key="6">
    <source>
        <dbReference type="Google" id="ProtNLM"/>
    </source>
</evidence>
<feature type="domain" description="NPHP4 Ig-like" evidence="1">
    <location>
        <begin position="289"/>
        <end position="372"/>
    </location>
</feature>
<evidence type="ECO:0000313" key="5">
    <source>
        <dbReference type="Ensembl" id="ENSSPAP00000006528.1"/>
    </source>
</evidence>